<keyword evidence="2" id="KW-1185">Reference proteome</keyword>
<dbReference type="InterPro" id="IPR019587">
    <property type="entry name" value="Polyketide_cyclase/dehydratase"/>
</dbReference>
<proteinExistence type="predicted"/>
<dbReference type="Gene3D" id="3.30.530.20">
    <property type="match status" value="1"/>
</dbReference>
<dbReference type="EMBL" id="QGSV01000024">
    <property type="protein sequence ID" value="PWU53967.1"/>
    <property type="molecule type" value="Genomic_DNA"/>
</dbReference>
<dbReference type="SUPFAM" id="SSF55961">
    <property type="entry name" value="Bet v1-like"/>
    <property type="match status" value="1"/>
</dbReference>
<gene>
    <name evidence="1" type="ORF">DLJ46_00390</name>
</gene>
<reference evidence="2" key="1">
    <citation type="submission" date="2018-05" db="EMBL/GenBank/DDBJ databases">
        <title>Micromonospora globispora sp. nov. and Micromonospora rugosa sp. nov., isolated from marine sediment.</title>
        <authorList>
            <person name="Carro L."/>
            <person name="Aysel V."/>
            <person name="Cetin D."/>
            <person name="Igual J.M."/>
            <person name="Klenk H.-P."/>
            <person name="Trujillo M.E."/>
            <person name="Sahin N."/>
        </authorList>
    </citation>
    <scope>NUCLEOTIDE SEQUENCE [LARGE SCALE GENOMIC DNA]</scope>
    <source>
        <strain evidence="2">S2904</strain>
    </source>
</reference>
<evidence type="ECO:0000313" key="2">
    <source>
        <dbReference type="Proteomes" id="UP000245683"/>
    </source>
</evidence>
<dbReference type="InterPro" id="IPR023393">
    <property type="entry name" value="START-like_dom_sf"/>
</dbReference>
<sequence length="140" mass="15799">MRFVEVTEVAADIDQVWAVQTDIERWPEWTASVRSARRLESGPFTLGSSARLEQPWLRPAVWRVTEIDPPRFFAWDSDGPGVHSRGEHRLTPLPDGRVRVELVVVQTGPLAAVTGLLGGRALRRYLRMEADGLNRRCAQV</sequence>
<dbReference type="AlphaFoldDB" id="A0A317KPH5"/>
<organism evidence="1 2">
    <name type="scientific">Micromonospora globispora</name>
    <dbReference type="NCBI Taxonomy" id="1450148"/>
    <lineage>
        <taxon>Bacteria</taxon>
        <taxon>Bacillati</taxon>
        <taxon>Actinomycetota</taxon>
        <taxon>Actinomycetes</taxon>
        <taxon>Micromonosporales</taxon>
        <taxon>Micromonosporaceae</taxon>
        <taxon>Micromonospora</taxon>
    </lineage>
</organism>
<dbReference type="Pfam" id="PF10604">
    <property type="entry name" value="Polyketide_cyc2"/>
    <property type="match status" value="1"/>
</dbReference>
<dbReference type="RefSeq" id="WP_109942665.1">
    <property type="nucleotide sequence ID" value="NZ_QGSV01000024.1"/>
</dbReference>
<evidence type="ECO:0000313" key="1">
    <source>
        <dbReference type="EMBL" id="PWU53967.1"/>
    </source>
</evidence>
<dbReference type="OrthoDB" id="191189at2"/>
<accession>A0A317KPH5</accession>
<protein>
    <submittedName>
        <fullName evidence="1">Polyketide cyclase</fullName>
    </submittedName>
</protein>
<name>A0A317KPH5_9ACTN</name>
<dbReference type="Proteomes" id="UP000245683">
    <property type="component" value="Unassembled WGS sequence"/>
</dbReference>
<comment type="caution">
    <text evidence="1">The sequence shown here is derived from an EMBL/GenBank/DDBJ whole genome shotgun (WGS) entry which is preliminary data.</text>
</comment>